<evidence type="ECO:0000313" key="10">
    <source>
        <dbReference type="EMBL" id="BAZ02465.1"/>
    </source>
</evidence>
<dbReference type="InterPro" id="IPR003594">
    <property type="entry name" value="HATPase_dom"/>
</dbReference>
<dbReference type="InterPro" id="IPR036890">
    <property type="entry name" value="HATPase_C_sf"/>
</dbReference>
<dbReference type="Gene3D" id="1.10.287.130">
    <property type="match status" value="1"/>
</dbReference>
<dbReference type="InterPro" id="IPR053159">
    <property type="entry name" value="Hybrid_Histidine_Kinase"/>
</dbReference>
<dbReference type="PANTHER" id="PTHR43642">
    <property type="entry name" value="HYBRID SIGNAL TRANSDUCTION HISTIDINE KINASE G"/>
    <property type="match status" value="1"/>
</dbReference>
<dbReference type="Gene3D" id="3.30.450.20">
    <property type="entry name" value="PAS domain"/>
    <property type="match status" value="1"/>
</dbReference>
<sequence>MVSTLISIPGYRISEEIYNGSRTIVYRAVRESDSVPVVIKLLRNPYPSFSELLLFRNQYTIGKNLNSPLIIQTYSLETLQNGYMLVMEDFGGISLKDYFTKNQRVTSLEEFLVLAIALCDILDLLYHERIIHKDIKPGNILINPETKQVKLIDFSIASLLPRETQTLVNPNVLEGTLAYISPEQTGRMNRGIDYRTDFYSLGVTFYELLAGELPFASNDPMELVHSHLAKIPPLIHEINSLIPTVLSKIVSKLMAKNAEDRYQSALGLKFDLEKCLIQLRATGEIRDFEIATKDLCDRFIIPDKLYGRDKEVQALLEAFERVSQGATEMMLVAGFSGIGKTAVVNEVHKPIVRQRGYFIKGKYDQFQRNIPFSAFVQAFRDLMGQLLTESDVQIQQWRNKILDAVGDNGQVIIEVIPELENIIGTQPPATELSGTAAQNRFNLLFQKFTQVFTSKEHPLVMFLDDLQWADSASLKLMQLLMADTGHLFIIGAYRDNEVNSGHPLLMTLSEIQKTPATINTITLEPLSNVQVNKLVADTLKCPEELAWNFSVLIYQKTEGNPFFATQFIKTLYQDGLIQFDFGLGCWQCDISQVTMQAVTDDVVDFMSLQLRKLSSSTQEVLQLAACIGNSFDLATLAVVVEESQIETAGCLWKALQEGLIVPIGDVYKFYVGQENLVDISVNQQTVAYKFIHDRVQQAAYSLIPNDQKQATHYQIGQLLLQQISPDARVERIFEIVNQLNYGTSLIREQTQLIELAQLNLTACRKAKNSTAYKAAREYATVGLSLLGENAWQQQYEMSLALHELAAEVAMLSGDFEVMEQLIDTVIQQTHSLLEKVNVYRFRIQAKISHRQLLEVLEIGIDLLHKLGETINESPTPEDIQQSIQEISDLIGDRKVTDFVNLPVMTDANKIAIAQIASSIMSAAYTCGSPLYPLLATLLVKLFLQYGNISISATNYACYSLVVCNIQQNIDLAVQFGQLSLNLTSNFDDKTTKPEVLFLLSSYIFHRKSHLKETLPLLSESYTLGLDVGNLEYAGYSGHTFCRYSFWCGQPLATLERETQTYYNALVQLKQLGTANYCLIYWQVILNLLGFVEHPTILSGSALQETELLPLLLSANDFYGLFVFHSSKLTLCFLFEEIEQANNYALECRNYFMGGAGKISEPAFYFYDSLIALAQLNQFSGEESSLLERVEKNQTQLQLWAHYAPMNHQHKFDLVEAEKSRFFGHKAEASELYDQAISLAKANEYIQEEALANELAAKFYLAWGKQRLAQEYMIEAYYAYARWGAKAKVAHLEKRYPQLLTPILQQSRSVVSTNETIFALGTVTSSSSSSSVSDTLDLKTILTASQTISGEIELSKLLSSLLRIVIENAGADKCVLMLQQDNHLLIQGAITQGTKPVVLQSLSIADSQDIPHKLIYKVKHSQQTVVLLDATADTTLANDPYIIRQQPKSILCSPILHQGKLLGILYLENNLVTGAFTSDRVELFNLLCTQAAISLENAQLYEREQEKSQSLQASLEQLQHTEASLAKEREFLKAIIENITDGIVVCDASGKLILFNKATEEFHGLPVKSLPPEQWAEHFSLYQGDGQTLLSTTKIPLLRALQGEIVENAEMVIAPKQGDRRSLLASGQAIFDSWGNKVGAVVVMRDISDRKQAELAIQQKSQELEQALQDLQQAQLQIVQSEKMSALGNLVAGVAHEMNNPLGFISASLKQAKPTFADIIEHLKLYQETLSDKTEEILDHEVEIDLEYSIEDLPQMLDSMTMACDRLKNISTSLRTFSRADKDYKVPFNIHEGIDSTILILKHRLKAHEQRPAIEVITNYANLPQVECFPGQLNQVFMNILANAIDALDESNHGRNLEEIKAHPNRIIVTTLVENNLVKIIIADNGKGMSEEIQQKIFDHLFTTKAVGKGTGLGLAIAKQIVEESHSGKLKCHSVVGEGTEFIIEIPLF</sequence>
<dbReference type="EC" id="2.7.13.3" evidence="2"/>
<dbReference type="SMART" id="SM00065">
    <property type="entry name" value="GAF"/>
    <property type="match status" value="1"/>
</dbReference>
<dbReference type="InterPro" id="IPR008271">
    <property type="entry name" value="Ser/Thr_kinase_AS"/>
</dbReference>
<keyword evidence="5" id="KW-0175">Coiled coil</keyword>
<dbReference type="GO" id="GO:0000155">
    <property type="term" value="F:phosphorelay sensor kinase activity"/>
    <property type="evidence" value="ECO:0007669"/>
    <property type="project" value="InterPro"/>
</dbReference>
<evidence type="ECO:0000259" key="6">
    <source>
        <dbReference type="PROSITE" id="PS50011"/>
    </source>
</evidence>
<dbReference type="GO" id="GO:0009882">
    <property type="term" value="F:blue light photoreceptor activity"/>
    <property type="evidence" value="ECO:0007669"/>
    <property type="project" value="UniProtKB-ARBA"/>
</dbReference>
<dbReference type="SMART" id="SM00387">
    <property type="entry name" value="HATPase_c"/>
    <property type="match status" value="1"/>
</dbReference>
<dbReference type="SUPFAM" id="SSF52540">
    <property type="entry name" value="P-loop containing nucleoside triphosphate hydrolases"/>
    <property type="match status" value="1"/>
</dbReference>
<feature type="domain" description="Histidine kinase" evidence="7">
    <location>
        <begin position="1692"/>
        <end position="1948"/>
    </location>
</feature>
<dbReference type="PROSITE" id="PS50112">
    <property type="entry name" value="PAS"/>
    <property type="match status" value="1"/>
</dbReference>
<dbReference type="InterPro" id="IPR005467">
    <property type="entry name" value="His_kinase_dom"/>
</dbReference>
<protein>
    <recommendedName>
        <fullName evidence="2">histidine kinase</fullName>
        <ecNumber evidence="2">2.7.13.3</ecNumber>
    </recommendedName>
</protein>
<feature type="domain" description="PAS" evidence="8">
    <location>
        <begin position="1527"/>
        <end position="1603"/>
    </location>
</feature>
<dbReference type="InterPro" id="IPR003018">
    <property type="entry name" value="GAF"/>
</dbReference>
<dbReference type="Pfam" id="PF00069">
    <property type="entry name" value="Pkinase"/>
    <property type="match status" value="1"/>
</dbReference>
<feature type="coiled-coil region" evidence="5">
    <location>
        <begin position="1649"/>
        <end position="1683"/>
    </location>
</feature>
<dbReference type="Pfam" id="PF01590">
    <property type="entry name" value="GAF"/>
    <property type="match status" value="1"/>
</dbReference>
<evidence type="ECO:0000256" key="4">
    <source>
        <dbReference type="ARBA" id="ARBA00023012"/>
    </source>
</evidence>
<dbReference type="EMBL" id="AP018248">
    <property type="protein sequence ID" value="BAZ02465.1"/>
    <property type="molecule type" value="Genomic_DNA"/>
</dbReference>
<keyword evidence="11" id="KW-1185">Reference proteome</keyword>
<dbReference type="PROSITE" id="PS50109">
    <property type="entry name" value="HIS_KIN"/>
    <property type="match status" value="1"/>
</dbReference>
<dbReference type="SUPFAM" id="SSF55785">
    <property type="entry name" value="PYP-like sensor domain (PAS domain)"/>
    <property type="match status" value="1"/>
</dbReference>
<evidence type="ECO:0000259" key="7">
    <source>
        <dbReference type="PROSITE" id="PS50109"/>
    </source>
</evidence>
<dbReference type="InterPro" id="IPR000014">
    <property type="entry name" value="PAS"/>
</dbReference>
<dbReference type="KEGG" id="ttq:NIES37_64780"/>
<dbReference type="InterPro" id="IPR013767">
    <property type="entry name" value="PAS_fold"/>
</dbReference>
<feature type="domain" description="PAC" evidence="9">
    <location>
        <begin position="1606"/>
        <end position="1658"/>
    </location>
</feature>
<keyword evidence="3 10" id="KW-0418">Kinase</keyword>
<evidence type="ECO:0000259" key="9">
    <source>
        <dbReference type="PROSITE" id="PS50113"/>
    </source>
</evidence>
<dbReference type="PRINTS" id="PR00344">
    <property type="entry name" value="BCTRLSENSOR"/>
</dbReference>
<dbReference type="CDD" id="cd00130">
    <property type="entry name" value="PAS"/>
    <property type="match status" value="1"/>
</dbReference>
<dbReference type="InterPro" id="IPR000719">
    <property type="entry name" value="Prot_kinase_dom"/>
</dbReference>
<gene>
    <name evidence="10" type="ORF">NIES37_64780</name>
</gene>
<dbReference type="Pfam" id="PF00989">
    <property type="entry name" value="PAS"/>
    <property type="match status" value="1"/>
</dbReference>
<dbReference type="SMART" id="SM00220">
    <property type="entry name" value="S_TKc"/>
    <property type="match status" value="1"/>
</dbReference>
<dbReference type="InterPro" id="IPR035965">
    <property type="entry name" value="PAS-like_dom_sf"/>
</dbReference>
<evidence type="ECO:0000313" key="11">
    <source>
        <dbReference type="Proteomes" id="UP000218785"/>
    </source>
</evidence>
<dbReference type="SUPFAM" id="SSF55781">
    <property type="entry name" value="GAF domain-like"/>
    <property type="match status" value="1"/>
</dbReference>
<evidence type="ECO:0000256" key="3">
    <source>
        <dbReference type="ARBA" id="ARBA00022777"/>
    </source>
</evidence>
<dbReference type="InterPro" id="IPR036097">
    <property type="entry name" value="HisK_dim/P_sf"/>
</dbReference>
<evidence type="ECO:0000256" key="2">
    <source>
        <dbReference type="ARBA" id="ARBA00012438"/>
    </source>
</evidence>
<dbReference type="Gene3D" id="3.40.50.300">
    <property type="entry name" value="P-loop containing nucleotide triphosphate hydrolases"/>
    <property type="match status" value="1"/>
</dbReference>
<dbReference type="InterPro" id="IPR029016">
    <property type="entry name" value="GAF-like_dom_sf"/>
</dbReference>
<dbReference type="PROSITE" id="PS50011">
    <property type="entry name" value="PROTEIN_KINASE_DOM"/>
    <property type="match status" value="1"/>
</dbReference>
<dbReference type="Gene3D" id="3.30.450.40">
    <property type="match status" value="1"/>
</dbReference>
<feature type="domain" description="Protein kinase" evidence="6">
    <location>
        <begin position="11"/>
        <end position="276"/>
    </location>
</feature>
<dbReference type="InterPro" id="IPR011009">
    <property type="entry name" value="Kinase-like_dom_sf"/>
</dbReference>
<dbReference type="PANTHER" id="PTHR43642:SF1">
    <property type="entry name" value="HYBRID SIGNAL TRANSDUCTION HISTIDINE KINASE G"/>
    <property type="match status" value="1"/>
</dbReference>
<dbReference type="SMART" id="SM00086">
    <property type="entry name" value="PAC"/>
    <property type="match status" value="1"/>
</dbReference>
<dbReference type="Pfam" id="PF02518">
    <property type="entry name" value="HATPase_c"/>
    <property type="match status" value="1"/>
</dbReference>
<dbReference type="SUPFAM" id="SSF47384">
    <property type="entry name" value="Homodimeric domain of signal transducing histidine kinase"/>
    <property type="match status" value="1"/>
</dbReference>
<keyword evidence="4" id="KW-0902">Two-component regulatory system</keyword>
<evidence type="ECO:0000259" key="8">
    <source>
        <dbReference type="PROSITE" id="PS50112"/>
    </source>
</evidence>
<dbReference type="GO" id="GO:0005524">
    <property type="term" value="F:ATP binding"/>
    <property type="evidence" value="ECO:0007669"/>
    <property type="project" value="InterPro"/>
</dbReference>
<dbReference type="Pfam" id="PF13191">
    <property type="entry name" value="AAA_16"/>
    <property type="match status" value="1"/>
</dbReference>
<name>A0A1Z4N9V8_9CYAN</name>
<dbReference type="SUPFAM" id="SSF55874">
    <property type="entry name" value="ATPase domain of HSP90 chaperone/DNA topoisomerase II/histidine kinase"/>
    <property type="match status" value="1"/>
</dbReference>
<dbReference type="Gene3D" id="1.10.510.10">
    <property type="entry name" value="Transferase(Phosphotransferase) domain 1"/>
    <property type="match status" value="1"/>
</dbReference>
<organism evidence="10 11">
    <name type="scientific">Tolypothrix tenuis PCC 7101</name>
    <dbReference type="NCBI Taxonomy" id="231146"/>
    <lineage>
        <taxon>Bacteria</taxon>
        <taxon>Bacillati</taxon>
        <taxon>Cyanobacteriota</taxon>
        <taxon>Cyanophyceae</taxon>
        <taxon>Nostocales</taxon>
        <taxon>Tolypothrichaceae</taxon>
        <taxon>Tolypothrix</taxon>
    </lineage>
</organism>
<dbReference type="InterPro" id="IPR001610">
    <property type="entry name" value="PAC"/>
</dbReference>
<dbReference type="CDD" id="cd14014">
    <property type="entry name" value="STKc_PknB_like"/>
    <property type="match status" value="1"/>
</dbReference>
<dbReference type="PROSITE" id="PS50113">
    <property type="entry name" value="PAC"/>
    <property type="match status" value="1"/>
</dbReference>
<dbReference type="PROSITE" id="PS00108">
    <property type="entry name" value="PROTEIN_KINASE_ST"/>
    <property type="match status" value="1"/>
</dbReference>
<proteinExistence type="predicted"/>
<dbReference type="Proteomes" id="UP000218785">
    <property type="component" value="Chromosome"/>
</dbReference>
<evidence type="ECO:0000256" key="5">
    <source>
        <dbReference type="SAM" id="Coils"/>
    </source>
</evidence>
<dbReference type="Gene3D" id="3.30.565.10">
    <property type="entry name" value="Histidine kinase-like ATPase, C-terminal domain"/>
    <property type="match status" value="1"/>
</dbReference>
<dbReference type="NCBIfam" id="TIGR00229">
    <property type="entry name" value="sensory_box"/>
    <property type="match status" value="1"/>
</dbReference>
<dbReference type="GO" id="GO:0006355">
    <property type="term" value="P:regulation of DNA-templated transcription"/>
    <property type="evidence" value="ECO:0007669"/>
    <property type="project" value="InterPro"/>
</dbReference>
<dbReference type="SUPFAM" id="SSF56112">
    <property type="entry name" value="Protein kinase-like (PK-like)"/>
    <property type="match status" value="1"/>
</dbReference>
<dbReference type="InterPro" id="IPR041664">
    <property type="entry name" value="AAA_16"/>
</dbReference>
<keyword evidence="3 10" id="KW-0808">Transferase</keyword>
<dbReference type="InterPro" id="IPR000700">
    <property type="entry name" value="PAS-assoc_C"/>
</dbReference>
<comment type="catalytic activity">
    <reaction evidence="1">
        <text>ATP + protein L-histidine = ADP + protein N-phospho-L-histidine.</text>
        <dbReference type="EC" id="2.7.13.3"/>
    </reaction>
</comment>
<dbReference type="RefSeq" id="WP_096582720.1">
    <property type="nucleotide sequence ID" value="NZ_CAWNJS010000001.1"/>
</dbReference>
<dbReference type="InterPro" id="IPR004358">
    <property type="entry name" value="Sig_transdc_His_kin-like_C"/>
</dbReference>
<dbReference type="InterPro" id="IPR027417">
    <property type="entry name" value="P-loop_NTPase"/>
</dbReference>
<reference evidence="10 11" key="1">
    <citation type="submission" date="2017-06" db="EMBL/GenBank/DDBJ databases">
        <title>Genome sequencing of cyanobaciteial culture collection at National Institute for Environmental Studies (NIES).</title>
        <authorList>
            <person name="Hirose Y."/>
            <person name="Shimura Y."/>
            <person name="Fujisawa T."/>
            <person name="Nakamura Y."/>
            <person name="Kawachi M."/>
        </authorList>
    </citation>
    <scope>NUCLEOTIDE SEQUENCE [LARGE SCALE GENOMIC DNA]</scope>
    <source>
        <strain evidence="10 11">NIES-37</strain>
    </source>
</reference>
<evidence type="ECO:0000256" key="1">
    <source>
        <dbReference type="ARBA" id="ARBA00000085"/>
    </source>
</evidence>
<accession>A0A1Z4N9V8</accession>